<gene>
    <name evidence="2" type="ORF">F2P81_018041</name>
</gene>
<comment type="caution">
    <text evidence="2">The sequence shown here is derived from an EMBL/GenBank/DDBJ whole genome shotgun (WGS) entry which is preliminary data.</text>
</comment>
<protein>
    <submittedName>
        <fullName evidence="2">Uncharacterized protein</fullName>
    </submittedName>
</protein>
<name>A0A6A4S144_SCOMX</name>
<organism evidence="2 3">
    <name type="scientific">Scophthalmus maximus</name>
    <name type="common">Turbot</name>
    <name type="synonym">Psetta maxima</name>
    <dbReference type="NCBI Taxonomy" id="52904"/>
    <lineage>
        <taxon>Eukaryota</taxon>
        <taxon>Metazoa</taxon>
        <taxon>Chordata</taxon>
        <taxon>Craniata</taxon>
        <taxon>Vertebrata</taxon>
        <taxon>Euteleostomi</taxon>
        <taxon>Actinopterygii</taxon>
        <taxon>Neopterygii</taxon>
        <taxon>Teleostei</taxon>
        <taxon>Neoteleostei</taxon>
        <taxon>Acanthomorphata</taxon>
        <taxon>Carangaria</taxon>
        <taxon>Pleuronectiformes</taxon>
        <taxon>Pleuronectoidei</taxon>
        <taxon>Scophthalmidae</taxon>
        <taxon>Scophthalmus</taxon>
    </lineage>
</organism>
<dbReference type="EMBL" id="VEVO01000016">
    <property type="protein sequence ID" value="KAF0028936.1"/>
    <property type="molecule type" value="Genomic_DNA"/>
</dbReference>
<reference evidence="2 3" key="1">
    <citation type="submission" date="2019-06" db="EMBL/GenBank/DDBJ databases">
        <title>Draft genomes of female and male turbot (Scophthalmus maximus).</title>
        <authorList>
            <person name="Xu H."/>
            <person name="Xu X.-W."/>
            <person name="Shao C."/>
            <person name="Chen S."/>
        </authorList>
    </citation>
    <scope>NUCLEOTIDE SEQUENCE [LARGE SCALE GENOMIC DNA]</scope>
    <source>
        <strain evidence="2">Ysfricsl-2016a</strain>
        <tissue evidence="2">Blood</tissue>
    </source>
</reference>
<dbReference type="Proteomes" id="UP000438429">
    <property type="component" value="Unassembled WGS sequence"/>
</dbReference>
<evidence type="ECO:0000313" key="2">
    <source>
        <dbReference type="EMBL" id="KAF0028936.1"/>
    </source>
</evidence>
<feature type="region of interest" description="Disordered" evidence="1">
    <location>
        <begin position="1"/>
        <end position="27"/>
    </location>
</feature>
<evidence type="ECO:0000313" key="3">
    <source>
        <dbReference type="Proteomes" id="UP000438429"/>
    </source>
</evidence>
<proteinExistence type="predicted"/>
<dbReference type="AlphaFoldDB" id="A0A6A4S144"/>
<evidence type="ECO:0000256" key="1">
    <source>
        <dbReference type="SAM" id="MobiDB-lite"/>
    </source>
</evidence>
<sequence length="97" mass="10961">MPFQSFLHVSSSARGFRGRPRRSESGQVPVYDQALYQASASGDLELETAAEQRKPLMIVTIVNSRSLRCEINMFELFNSSAEGVEKSVETKQEKQYE</sequence>
<accession>A0A6A4S144</accession>